<dbReference type="eggNOG" id="COG2206">
    <property type="taxonomic scope" value="Bacteria"/>
</dbReference>
<name>A0A087CM15_9BIFI</name>
<proteinExistence type="predicted"/>
<dbReference type="Pfam" id="PF01966">
    <property type="entry name" value="HD"/>
    <property type="match status" value="1"/>
</dbReference>
<dbReference type="GeneID" id="98299434"/>
<dbReference type="Proteomes" id="UP000029050">
    <property type="component" value="Unassembled WGS sequence"/>
</dbReference>
<organism evidence="2 3">
    <name type="scientific">Bifidobacterium psychraerophilum</name>
    <dbReference type="NCBI Taxonomy" id="218140"/>
    <lineage>
        <taxon>Bacteria</taxon>
        <taxon>Bacillati</taxon>
        <taxon>Actinomycetota</taxon>
        <taxon>Actinomycetes</taxon>
        <taxon>Bifidobacteriales</taxon>
        <taxon>Bifidobacteriaceae</taxon>
        <taxon>Bifidobacterium</taxon>
    </lineage>
</organism>
<gene>
    <name evidence="2" type="ORF">BPSY_0193</name>
</gene>
<dbReference type="SUPFAM" id="SSF109604">
    <property type="entry name" value="HD-domain/PDEase-like"/>
    <property type="match status" value="1"/>
</dbReference>
<dbReference type="RefSeq" id="WP_033495949.1">
    <property type="nucleotide sequence ID" value="NZ_JGZI01000002.1"/>
</dbReference>
<dbReference type="SMART" id="SM00471">
    <property type="entry name" value="HDc"/>
    <property type="match status" value="1"/>
</dbReference>
<dbReference type="CDD" id="cd00077">
    <property type="entry name" value="HDc"/>
    <property type="match status" value="1"/>
</dbReference>
<reference evidence="2 3" key="1">
    <citation type="submission" date="2014-03" db="EMBL/GenBank/DDBJ databases">
        <title>Genomics of Bifidobacteria.</title>
        <authorList>
            <person name="Ventura M."/>
            <person name="Milani C."/>
            <person name="Lugli G.A."/>
        </authorList>
    </citation>
    <scope>NUCLEOTIDE SEQUENCE [LARGE SCALE GENOMIC DNA]</scope>
    <source>
        <strain evidence="2 3">LMG 21775</strain>
    </source>
</reference>
<evidence type="ECO:0000259" key="1">
    <source>
        <dbReference type="SMART" id="SM00471"/>
    </source>
</evidence>
<accession>A0A087CM15</accession>
<feature type="domain" description="HD/PDEase" evidence="1">
    <location>
        <begin position="24"/>
        <end position="185"/>
    </location>
</feature>
<evidence type="ECO:0000313" key="3">
    <source>
        <dbReference type="Proteomes" id="UP000029050"/>
    </source>
</evidence>
<dbReference type="AlphaFoldDB" id="A0A087CM15"/>
<keyword evidence="3" id="KW-1185">Reference proteome</keyword>
<dbReference type="STRING" id="218140.BPSY_0193"/>
<evidence type="ECO:0000313" key="2">
    <source>
        <dbReference type="EMBL" id="KFI84315.1"/>
    </source>
</evidence>
<dbReference type="InterPro" id="IPR003607">
    <property type="entry name" value="HD/PDEase_dom"/>
</dbReference>
<dbReference type="EMBL" id="JGZI01000002">
    <property type="protein sequence ID" value="KFI84315.1"/>
    <property type="molecule type" value="Genomic_DNA"/>
</dbReference>
<comment type="caution">
    <text evidence="2">The sequence shown here is derived from an EMBL/GenBank/DDBJ whole genome shotgun (WGS) entry which is preliminary data.</text>
</comment>
<dbReference type="GO" id="GO:0016787">
    <property type="term" value="F:hydrolase activity"/>
    <property type="evidence" value="ECO:0007669"/>
    <property type="project" value="UniProtKB-KW"/>
</dbReference>
<keyword evidence="2" id="KW-0378">Hydrolase</keyword>
<dbReference type="Gene3D" id="1.10.3210.10">
    <property type="entry name" value="Hypothetical protein af1432"/>
    <property type="match status" value="1"/>
</dbReference>
<dbReference type="InterPro" id="IPR006674">
    <property type="entry name" value="HD_domain"/>
</dbReference>
<sequence length="227" mass="25377">MSTRLPGVEEIDRLHRRLAPSAAAYELVHTHCVIVAELSRQILQSYIRAHGDAAADDDSAIDVDEHLMVVGALVHDIGTYRVFADAGADGGEGDAKQGSGLRFDSKRYILHGMIGYRLLLDEGYGRDIAAFARNHTGVGITRRQVVEQHLPLPPDDYVPRTPEQEIVMYADKFNSKSQPPAFVSAETQEKRCARFGADNLERWHALVRRYGVPDLPPMARRYAMRIK</sequence>
<dbReference type="OrthoDB" id="1722553at2"/>
<protein>
    <submittedName>
        <fullName evidence="2">Metal dependent phosphohydrolase</fullName>
    </submittedName>
</protein>